<dbReference type="SUPFAM" id="SSF46785">
    <property type="entry name" value="Winged helix' DNA-binding domain"/>
    <property type="match status" value="1"/>
</dbReference>
<accession>A0A1W1VTK5</accession>
<dbReference type="Proteomes" id="UP000192569">
    <property type="component" value="Chromosome I"/>
</dbReference>
<gene>
    <name evidence="1" type="ORF">SAMN00808754_1590</name>
</gene>
<reference evidence="1 2" key="1">
    <citation type="submission" date="2017-04" db="EMBL/GenBank/DDBJ databases">
        <authorList>
            <person name="Afonso C.L."/>
            <person name="Miller P.J."/>
            <person name="Scott M.A."/>
            <person name="Spackman E."/>
            <person name="Goraichik I."/>
            <person name="Dimitrov K.M."/>
            <person name="Suarez D.L."/>
            <person name="Swayne D.E."/>
        </authorList>
    </citation>
    <scope>NUCLEOTIDE SEQUENCE [LARGE SCALE GENOMIC DNA]</scope>
    <source>
        <strain evidence="1 2">ToBE</strain>
    </source>
</reference>
<dbReference type="InterPro" id="IPR036390">
    <property type="entry name" value="WH_DNA-bd_sf"/>
</dbReference>
<evidence type="ECO:0000313" key="1">
    <source>
        <dbReference type="EMBL" id="SMB96689.1"/>
    </source>
</evidence>
<organism evidence="1 2">
    <name type="scientific">Thermanaeromonas toyohensis ToBE</name>
    <dbReference type="NCBI Taxonomy" id="698762"/>
    <lineage>
        <taxon>Bacteria</taxon>
        <taxon>Bacillati</taxon>
        <taxon>Bacillota</taxon>
        <taxon>Clostridia</taxon>
        <taxon>Neomoorellales</taxon>
        <taxon>Neomoorellaceae</taxon>
        <taxon>Thermanaeromonas</taxon>
    </lineage>
</organism>
<protein>
    <recommendedName>
        <fullName evidence="3">Winged helix DNA-binding domain-containing protein</fullName>
    </recommendedName>
</protein>
<name>A0A1W1VTK5_9FIRM</name>
<keyword evidence="2" id="KW-1185">Reference proteome</keyword>
<dbReference type="STRING" id="698762.SAMN00808754_1590"/>
<dbReference type="AlphaFoldDB" id="A0A1W1VTK5"/>
<evidence type="ECO:0008006" key="3">
    <source>
        <dbReference type="Google" id="ProtNLM"/>
    </source>
</evidence>
<sequence>MGKGAFAVERPADVLMQWLKATKVVDFSDFRDIACGGDRVRAWRETSKLIEAGIVRAAGHPGDGRKRCLVLTAKGARELGVEVSAHRVIRSSQLGWFILRSRLYVRLLKAGFAPEAILGRKEALEKYRLDPQETYLAWVIADPGPYCLYVPWPTGYGSKVYRSVNNTEGRGIWFEGHVLVHDTLESWRYDRRRFLRNCPPGRFLLLRYDQLGELKVAPGERTRDVGILFEAIAPGGRLTRAPIGTPLPLVYTRRGSMLVGDMRLDDISLAARVIALTGEMVGGWNGVTLVMRDEAHAADWARFFGNRRWLWYLTASTLGLYQYDGKRLLYVGGAKRRESATR</sequence>
<proteinExistence type="predicted"/>
<dbReference type="EMBL" id="LT838272">
    <property type="protein sequence ID" value="SMB96689.1"/>
    <property type="molecule type" value="Genomic_DNA"/>
</dbReference>
<evidence type="ECO:0000313" key="2">
    <source>
        <dbReference type="Proteomes" id="UP000192569"/>
    </source>
</evidence>